<dbReference type="SUPFAM" id="SSF51445">
    <property type="entry name" value="(Trans)glycosidases"/>
    <property type="match status" value="1"/>
</dbReference>
<evidence type="ECO:0008006" key="6">
    <source>
        <dbReference type="Google" id="ProtNLM"/>
    </source>
</evidence>
<dbReference type="Proteomes" id="UP000015105">
    <property type="component" value="Chromosome 2D"/>
</dbReference>
<dbReference type="InterPro" id="IPR001360">
    <property type="entry name" value="Glyco_hydro_1"/>
</dbReference>
<evidence type="ECO:0000313" key="4">
    <source>
        <dbReference type="EnsemblPlants" id="AET2Gv20753500.17"/>
    </source>
</evidence>
<reference evidence="5" key="1">
    <citation type="journal article" date="2014" name="Science">
        <title>Ancient hybridizations among the ancestral genomes of bread wheat.</title>
        <authorList>
            <consortium name="International Wheat Genome Sequencing Consortium,"/>
            <person name="Marcussen T."/>
            <person name="Sandve S.R."/>
            <person name="Heier L."/>
            <person name="Spannagl M."/>
            <person name="Pfeifer M."/>
            <person name="Jakobsen K.S."/>
            <person name="Wulff B.B."/>
            <person name="Steuernagel B."/>
            <person name="Mayer K.F."/>
            <person name="Olsen O.A."/>
        </authorList>
    </citation>
    <scope>NUCLEOTIDE SEQUENCE [LARGE SCALE GENOMIC DNA]</scope>
    <source>
        <strain evidence="5">cv. AL8/78</strain>
    </source>
</reference>
<evidence type="ECO:0000313" key="5">
    <source>
        <dbReference type="Proteomes" id="UP000015105"/>
    </source>
</evidence>
<feature type="active site" description="Nucleophile" evidence="2">
    <location>
        <position position="46"/>
    </location>
</feature>
<dbReference type="Gramene" id="AET2Gv20753500.17">
    <property type="protein sequence ID" value="AET2Gv20753500.17"/>
    <property type="gene ID" value="AET2Gv20753500"/>
</dbReference>
<dbReference type="Pfam" id="PF00232">
    <property type="entry name" value="Glyco_hydro_1"/>
    <property type="match status" value="1"/>
</dbReference>
<name>A0A453C6R3_AEGTS</name>
<reference evidence="4" key="4">
    <citation type="submission" date="2019-03" db="UniProtKB">
        <authorList>
            <consortium name="EnsemblPlants"/>
        </authorList>
    </citation>
    <scope>IDENTIFICATION</scope>
</reference>
<evidence type="ECO:0000256" key="2">
    <source>
        <dbReference type="PROSITE-ProRule" id="PRU10055"/>
    </source>
</evidence>
<dbReference type="InterPro" id="IPR018120">
    <property type="entry name" value="Glyco_hydro_1_AS"/>
</dbReference>
<dbReference type="PANTHER" id="PTHR10353:SF280">
    <property type="entry name" value="GENOME ASSEMBLY, CHROMOSOME: II"/>
    <property type="match status" value="1"/>
</dbReference>
<dbReference type="PANTHER" id="PTHR10353">
    <property type="entry name" value="GLYCOSYL HYDROLASE"/>
    <property type="match status" value="1"/>
</dbReference>
<evidence type="ECO:0000256" key="3">
    <source>
        <dbReference type="RuleBase" id="RU003690"/>
    </source>
</evidence>
<dbReference type="Gene3D" id="3.20.20.80">
    <property type="entry name" value="Glycosidases"/>
    <property type="match status" value="1"/>
</dbReference>
<dbReference type="GO" id="GO:0005975">
    <property type="term" value="P:carbohydrate metabolic process"/>
    <property type="evidence" value="ECO:0007669"/>
    <property type="project" value="InterPro"/>
</dbReference>
<reference evidence="5" key="2">
    <citation type="journal article" date="2017" name="Nat. Plants">
        <title>The Aegilops tauschii genome reveals multiple impacts of transposons.</title>
        <authorList>
            <person name="Zhao G."/>
            <person name="Zou C."/>
            <person name="Li K."/>
            <person name="Wang K."/>
            <person name="Li T."/>
            <person name="Gao L."/>
            <person name="Zhang X."/>
            <person name="Wang H."/>
            <person name="Yang Z."/>
            <person name="Liu X."/>
            <person name="Jiang W."/>
            <person name="Mao L."/>
            <person name="Kong X."/>
            <person name="Jiao Y."/>
            <person name="Jia J."/>
        </authorList>
    </citation>
    <scope>NUCLEOTIDE SEQUENCE [LARGE SCALE GENOMIC DNA]</scope>
    <source>
        <strain evidence="5">cv. AL8/78</strain>
    </source>
</reference>
<reference evidence="4" key="3">
    <citation type="journal article" date="2017" name="Nature">
        <title>Genome sequence of the progenitor of the wheat D genome Aegilops tauschii.</title>
        <authorList>
            <person name="Luo M.C."/>
            <person name="Gu Y.Q."/>
            <person name="Puiu D."/>
            <person name="Wang H."/>
            <person name="Twardziok S.O."/>
            <person name="Deal K.R."/>
            <person name="Huo N."/>
            <person name="Zhu T."/>
            <person name="Wang L."/>
            <person name="Wang Y."/>
            <person name="McGuire P.E."/>
            <person name="Liu S."/>
            <person name="Long H."/>
            <person name="Ramasamy R.K."/>
            <person name="Rodriguez J.C."/>
            <person name="Van S.L."/>
            <person name="Yuan L."/>
            <person name="Wang Z."/>
            <person name="Xia Z."/>
            <person name="Xiao L."/>
            <person name="Anderson O.D."/>
            <person name="Ouyang S."/>
            <person name="Liang Y."/>
            <person name="Zimin A.V."/>
            <person name="Pertea G."/>
            <person name="Qi P."/>
            <person name="Bennetzen J.L."/>
            <person name="Dai X."/>
            <person name="Dawson M.W."/>
            <person name="Muller H.G."/>
            <person name="Kugler K."/>
            <person name="Rivarola-Duarte L."/>
            <person name="Spannagl M."/>
            <person name="Mayer K.F.X."/>
            <person name="Lu F.H."/>
            <person name="Bevan M.W."/>
            <person name="Leroy P."/>
            <person name="Li P."/>
            <person name="You F.M."/>
            <person name="Sun Q."/>
            <person name="Liu Z."/>
            <person name="Lyons E."/>
            <person name="Wicker T."/>
            <person name="Salzberg S.L."/>
            <person name="Devos K.M."/>
            <person name="Dvorak J."/>
        </authorList>
    </citation>
    <scope>NUCLEOTIDE SEQUENCE [LARGE SCALE GENOMIC DNA]</scope>
    <source>
        <strain evidence="4">cv. AL8/78</strain>
    </source>
</reference>
<comment type="similarity">
    <text evidence="1 3">Belongs to the glycosyl hydrolase 1 family.</text>
</comment>
<dbReference type="EnsemblPlants" id="AET2Gv20753500.17">
    <property type="protein sequence ID" value="AET2Gv20753500.17"/>
    <property type="gene ID" value="AET2Gv20753500"/>
</dbReference>
<accession>A0A453C6R3</accession>
<keyword evidence="5" id="KW-1185">Reference proteome</keyword>
<dbReference type="AlphaFoldDB" id="A0A453C6R3"/>
<evidence type="ECO:0000256" key="1">
    <source>
        <dbReference type="ARBA" id="ARBA00010838"/>
    </source>
</evidence>
<dbReference type="InterPro" id="IPR017853">
    <property type="entry name" value="GH"/>
</dbReference>
<reference evidence="4" key="5">
    <citation type="journal article" date="2021" name="G3 (Bethesda)">
        <title>Aegilops tauschii genome assembly Aet v5.0 features greater sequence contiguity and improved annotation.</title>
        <authorList>
            <person name="Wang L."/>
            <person name="Zhu T."/>
            <person name="Rodriguez J.C."/>
            <person name="Deal K.R."/>
            <person name="Dubcovsky J."/>
            <person name="McGuire P.E."/>
            <person name="Lux T."/>
            <person name="Spannagl M."/>
            <person name="Mayer K.F.X."/>
            <person name="Baldrich P."/>
            <person name="Meyers B.C."/>
            <person name="Huo N."/>
            <person name="Gu Y.Q."/>
            <person name="Zhou H."/>
            <person name="Devos K.M."/>
            <person name="Bennetzen J.L."/>
            <person name="Unver T."/>
            <person name="Budak H."/>
            <person name="Gulick P.J."/>
            <person name="Galiba G."/>
            <person name="Kalapos B."/>
            <person name="Nelson D.R."/>
            <person name="Li P."/>
            <person name="You F.M."/>
            <person name="Luo M.C."/>
            <person name="Dvorak J."/>
        </authorList>
    </citation>
    <scope>NUCLEOTIDE SEQUENCE [LARGE SCALE GENOMIC DNA]</scope>
    <source>
        <strain evidence="4">cv. AL8/78</strain>
    </source>
</reference>
<dbReference type="PROSITE" id="PS00572">
    <property type="entry name" value="GLYCOSYL_HYDROL_F1_1"/>
    <property type="match status" value="1"/>
</dbReference>
<sequence>MLGFRNGAPIGPETGLPWLYVYPQGLRDLLLYVKEKYGNPTIYITENGLGETTTNTSLPLAEALKDDARIEYHHMHLVALLSAIRSDNSNSVNNLQILYLSDSGLIACVCQGRGKREGVLRMVAAGQLRVGNWVHGALRVTLRGL</sequence>
<protein>
    <recommendedName>
        <fullName evidence="6">4-hydroxy-7-methoxy-3-oxo-3,4-dihydro-2H-1,4-benzoxazin-2-yl glucosidebeta-D-glucosidase</fullName>
    </recommendedName>
</protein>
<organism evidence="4 5">
    <name type="scientific">Aegilops tauschii subsp. strangulata</name>
    <name type="common">Goatgrass</name>
    <dbReference type="NCBI Taxonomy" id="200361"/>
    <lineage>
        <taxon>Eukaryota</taxon>
        <taxon>Viridiplantae</taxon>
        <taxon>Streptophyta</taxon>
        <taxon>Embryophyta</taxon>
        <taxon>Tracheophyta</taxon>
        <taxon>Spermatophyta</taxon>
        <taxon>Magnoliopsida</taxon>
        <taxon>Liliopsida</taxon>
        <taxon>Poales</taxon>
        <taxon>Poaceae</taxon>
        <taxon>BOP clade</taxon>
        <taxon>Pooideae</taxon>
        <taxon>Triticodae</taxon>
        <taxon>Triticeae</taxon>
        <taxon>Triticinae</taxon>
        <taxon>Aegilops</taxon>
    </lineage>
</organism>
<dbReference type="GO" id="GO:0008422">
    <property type="term" value="F:beta-glucosidase activity"/>
    <property type="evidence" value="ECO:0007669"/>
    <property type="project" value="TreeGrafter"/>
</dbReference>
<proteinExistence type="inferred from homology"/>